<feature type="domain" description="Integrase catalytic" evidence="1">
    <location>
        <begin position="209"/>
        <end position="395"/>
    </location>
</feature>
<accession>A0A9Q9WNF3</accession>
<dbReference type="InterPro" id="IPR041588">
    <property type="entry name" value="Integrase_H2C2"/>
</dbReference>
<evidence type="ECO:0000313" key="2">
    <source>
        <dbReference type="RefSeq" id="XP_042586624.1"/>
    </source>
</evidence>
<dbReference type="RefSeq" id="XP_042586624.1">
    <property type="nucleotide sequence ID" value="XM_042730690.1"/>
</dbReference>
<evidence type="ECO:0000259" key="1">
    <source>
        <dbReference type="PROSITE" id="PS50994"/>
    </source>
</evidence>
<dbReference type="GO" id="GO:0015074">
    <property type="term" value="P:DNA integration"/>
    <property type="evidence" value="ECO:0007669"/>
    <property type="project" value="InterPro"/>
</dbReference>
<dbReference type="AlphaFoldDB" id="A0A9Q9WNF3"/>
<dbReference type="Pfam" id="PF17921">
    <property type="entry name" value="Integrase_H2C2"/>
    <property type="match status" value="1"/>
</dbReference>
<dbReference type="KEGG" id="ccar:122138424"/>
<dbReference type="InterPro" id="IPR001584">
    <property type="entry name" value="Integrase_cat-core"/>
</dbReference>
<dbReference type="InterPro" id="IPR040676">
    <property type="entry name" value="DUF5641"/>
</dbReference>
<dbReference type="Proteomes" id="UP001155660">
    <property type="component" value="Chromosome B9"/>
</dbReference>
<reference evidence="2" key="1">
    <citation type="submission" date="2025-08" db="UniProtKB">
        <authorList>
            <consortium name="RefSeq"/>
        </authorList>
    </citation>
    <scope>IDENTIFICATION</scope>
    <source>
        <tissue evidence="2">Muscle</tissue>
    </source>
</reference>
<dbReference type="Pfam" id="PF18701">
    <property type="entry name" value="DUF5641"/>
    <property type="match status" value="1"/>
</dbReference>
<gene>
    <name evidence="2" type="primary">LOC122138424</name>
</gene>
<protein>
    <submittedName>
        <fullName evidence="2">Uncharacterized protein LOC122138424</fullName>
    </submittedName>
</protein>
<proteinExistence type="predicted"/>
<dbReference type="GeneID" id="122138424"/>
<dbReference type="PROSITE" id="PS50994">
    <property type="entry name" value="INTEGRASE"/>
    <property type="match status" value="1"/>
</dbReference>
<organism evidence="2">
    <name type="scientific">Cyprinus carpio</name>
    <name type="common">Common carp</name>
    <dbReference type="NCBI Taxonomy" id="7962"/>
    <lineage>
        <taxon>Eukaryota</taxon>
        <taxon>Metazoa</taxon>
        <taxon>Chordata</taxon>
        <taxon>Craniata</taxon>
        <taxon>Vertebrata</taxon>
        <taxon>Euteleostomi</taxon>
        <taxon>Actinopterygii</taxon>
        <taxon>Neopterygii</taxon>
        <taxon>Teleostei</taxon>
        <taxon>Ostariophysi</taxon>
        <taxon>Cypriniformes</taxon>
        <taxon>Cyprinidae</taxon>
        <taxon>Cyprininae</taxon>
        <taxon>Cyprinus</taxon>
    </lineage>
</organism>
<name>A0A9Q9WNF3_CYPCA</name>
<dbReference type="PANTHER" id="PTHR47331">
    <property type="entry name" value="PHD-TYPE DOMAIN-CONTAINING PROTEIN"/>
    <property type="match status" value="1"/>
</dbReference>
<sequence length="511" mass="58139">MPNLVPTDTSKELRKPVSFHLITQGDQHSVSASQFDNFQELVNATARSLHGAASSTDTVTADTYKKAELKIIQQSQMESFPDEYAQLQAGKAISSNSRLKTLAAEFDSDTQLIRVGGRLRRCHLLSPEILHPIVLDPVHPVTKLLIQQYDAQLHHPGTERVFAEIRRRFWILRGRQAVRSIQHHCTECQRWRGKPNIPKMADLPPSSLRLFQPAFYSTGMDCFGPFTIKIGRRNEKRWGIIYKCLTTRAVYIDLLSQADTDSFLMSLRRFIARRGKPHELCSDQGTNFKGGDHELKEAFNNIHPQLQRELAKQQIDFHYNPPNSPHFGGSWEREIRSLKAALYTTIGVQTVTEEVLRTVLVEIEGILNSKPLGYVSSDVADPDPITPNSLLMGRRDSALPQVIYPASELLSRKRWRHSQILADQFWSSYLRNYLPGLQSRQKWQQEKDNLTVGTVVMIADPQFPRALWPVGTVKSVQVGADNKVRAAEIQIKDRTYIRPVVRLIKLPSLPE</sequence>